<accession>A0A6J4H3U4</accession>
<feature type="region of interest" description="Disordered" evidence="1">
    <location>
        <begin position="42"/>
        <end position="116"/>
    </location>
</feature>
<organism evidence="2">
    <name type="scientific">uncultured Chloroflexia bacterium</name>
    <dbReference type="NCBI Taxonomy" id="1672391"/>
    <lineage>
        <taxon>Bacteria</taxon>
        <taxon>Bacillati</taxon>
        <taxon>Chloroflexota</taxon>
        <taxon>Chloroflexia</taxon>
        <taxon>environmental samples</taxon>
    </lineage>
</organism>
<gene>
    <name evidence="2" type="ORF">AVDCRST_MAG26-246</name>
</gene>
<sequence length="116" mass="12327">MEGRRIHGEGLDHEQDYVRERIEQAGDTDELAAASERLQQELQDLGASDEAQQTQSSDIDVGALQTQAVTPVEQGELRQAGSLDAAQQGAVDPDQLPPTAEARSRIDAGGGGYGNL</sequence>
<evidence type="ECO:0000313" key="2">
    <source>
        <dbReference type="EMBL" id="CAA9214215.1"/>
    </source>
</evidence>
<dbReference type="AlphaFoldDB" id="A0A6J4H3U4"/>
<proteinExistence type="predicted"/>
<evidence type="ECO:0000256" key="1">
    <source>
        <dbReference type="SAM" id="MobiDB-lite"/>
    </source>
</evidence>
<name>A0A6J4H3U4_9CHLR</name>
<reference evidence="2" key="1">
    <citation type="submission" date="2020-02" db="EMBL/GenBank/DDBJ databases">
        <authorList>
            <person name="Meier V. D."/>
        </authorList>
    </citation>
    <scope>NUCLEOTIDE SEQUENCE</scope>
    <source>
        <strain evidence="2">AVDCRST_MAG26</strain>
    </source>
</reference>
<protein>
    <submittedName>
        <fullName evidence="2">Uncharacterized protein</fullName>
    </submittedName>
</protein>
<feature type="compositionally biased region" description="Polar residues" evidence="1">
    <location>
        <begin position="50"/>
        <end position="69"/>
    </location>
</feature>
<dbReference type="EMBL" id="CADCTK010000058">
    <property type="protein sequence ID" value="CAA9214215.1"/>
    <property type="molecule type" value="Genomic_DNA"/>
</dbReference>